<name>A0AAU8ML57_9RICK</name>
<evidence type="ECO:0008006" key="3">
    <source>
        <dbReference type="Google" id="ProtNLM"/>
    </source>
</evidence>
<organism evidence="2">
    <name type="scientific">Wolbachia endosymbiont of Ephestia elutella</name>
    <dbReference type="NCBI Taxonomy" id="3231696"/>
    <lineage>
        <taxon>Bacteria</taxon>
        <taxon>Pseudomonadati</taxon>
        <taxon>Pseudomonadota</taxon>
        <taxon>Alphaproteobacteria</taxon>
        <taxon>Rickettsiales</taxon>
        <taxon>Anaplasmataceae</taxon>
        <taxon>Wolbachieae</taxon>
        <taxon>Wolbachia</taxon>
    </lineage>
</organism>
<dbReference type="AlphaFoldDB" id="A0AAU8ML57"/>
<accession>A0AAU8ML57</accession>
<proteinExistence type="predicted"/>
<keyword evidence="1" id="KW-1133">Transmembrane helix</keyword>
<feature type="transmembrane region" description="Helical" evidence="1">
    <location>
        <begin position="210"/>
        <end position="230"/>
    </location>
</feature>
<feature type="transmembrane region" description="Helical" evidence="1">
    <location>
        <begin position="242"/>
        <end position="263"/>
    </location>
</feature>
<sequence>MSLEQLKKLQQDFLGIIFLILAPASAEEERDMKERALEIISILKDHINDDIEMNNLRMTILDYIVFCDSQDNVRLNNRSLLDLEDAVKSIGGKTSQELGRVNQIPQQPNSIGLAVAEATIQYEAHVREMEERNVRIITSIGVLGITALGVNLGVNLGKSKVSEIIGATLGGLLSMPIMVMLPASIAVALKNSNSELREVVQYSLDATSKPSRIGLVAALGAGAMMLINNITSSSTETNMELLGPGFIAATGAGIGAALSTALARRMFATISTNLESTTIEQTNIQGQSI</sequence>
<gene>
    <name evidence="2" type="ORF">ABS251_03080</name>
</gene>
<protein>
    <recommendedName>
        <fullName evidence="3">Glycine zipper family protein</fullName>
    </recommendedName>
</protein>
<dbReference type="EMBL" id="CP159923">
    <property type="protein sequence ID" value="XCO72148.1"/>
    <property type="molecule type" value="Genomic_DNA"/>
</dbReference>
<feature type="transmembrane region" description="Helical" evidence="1">
    <location>
        <begin position="164"/>
        <end position="189"/>
    </location>
</feature>
<keyword evidence="1" id="KW-0472">Membrane</keyword>
<evidence type="ECO:0000256" key="1">
    <source>
        <dbReference type="SAM" id="Phobius"/>
    </source>
</evidence>
<evidence type="ECO:0000313" key="2">
    <source>
        <dbReference type="EMBL" id="XCO72148.1"/>
    </source>
</evidence>
<keyword evidence="1" id="KW-0812">Transmembrane</keyword>
<reference evidence="2" key="1">
    <citation type="submission" date="2024-06" db="EMBL/GenBank/DDBJ databases">
        <authorList>
            <person name="Al-Khalidi N."/>
            <person name="Al-Zurfi S.M."/>
            <person name="Lahuf A."/>
        </authorList>
    </citation>
    <scope>NUCLEOTIDE SEQUENCE</scope>
    <source>
        <strain evidence="2">Karbala-1</strain>
    </source>
</reference>